<evidence type="ECO:0000256" key="6">
    <source>
        <dbReference type="ARBA" id="ARBA00023136"/>
    </source>
</evidence>
<accession>A0A9X2A2Z4</accession>
<evidence type="ECO:0000259" key="8">
    <source>
        <dbReference type="Pfam" id="PF06808"/>
    </source>
</evidence>
<evidence type="ECO:0000313" key="10">
    <source>
        <dbReference type="Proteomes" id="UP001139150"/>
    </source>
</evidence>
<keyword evidence="5 7" id="KW-1133">Transmembrane helix</keyword>
<evidence type="ECO:0000256" key="7">
    <source>
        <dbReference type="SAM" id="Phobius"/>
    </source>
</evidence>
<evidence type="ECO:0000256" key="2">
    <source>
        <dbReference type="ARBA" id="ARBA00022475"/>
    </source>
</evidence>
<dbReference type="RefSeq" id="WP_250094635.1">
    <property type="nucleotide sequence ID" value="NZ_JAKRYL010000001.1"/>
</dbReference>
<keyword evidence="2" id="KW-1003">Cell membrane</keyword>
<evidence type="ECO:0000256" key="3">
    <source>
        <dbReference type="ARBA" id="ARBA00022519"/>
    </source>
</evidence>
<feature type="transmembrane region" description="Helical" evidence="7">
    <location>
        <begin position="304"/>
        <end position="325"/>
    </location>
</feature>
<dbReference type="PIRSF" id="PIRSF006066">
    <property type="entry name" value="HI0050"/>
    <property type="match status" value="1"/>
</dbReference>
<feature type="transmembrane region" description="Helical" evidence="7">
    <location>
        <begin position="46"/>
        <end position="68"/>
    </location>
</feature>
<evidence type="ECO:0000313" key="9">
    <source>
        <dbReference type="EMBL" id="MCL7745703.1"/>
    </source>
</evidence>
<dbReference type="AlphaFoldDB" id="A0A9X2A2Z4"/>
<feature type="transmembrane region" description="Helical" evidence="7">
    <location>
        <begin position="80"/>
        <end position="103"/>
    </location>
</feature>
<proteinExistence type="predicted"/>
<reference evidence="9" key="1">
    <citation type="submission" date="2022-02" db="EMBL/GenBank/DDBJ databases">
        <title>Halalkalibacter sp. nov. isolated from Lonar Lake, India.</title>
        <authorList>
            <person name="Joshi A."/>
            <person name="Thite S."/>
            <person name="Lodha T."/>
        </authorList>
    </citation>
    <scope>NUCLEOTIDE SEQUENCE</scope>
    <source>
        <strain evidence="9">MEB205</strain>
    </source>
</reference>
<organism evidence="9 10">
    <name type="scientific">Halalkalibacter alkaliphilus</name>
    <dbReference type="NCBI Taxonomy" id="2917993"/>
    <lineage>
        <taxon>Bacteria</taxon>
        <taxon>Bacillati</taxon>
        <taxon>Bacillota</taxon>
        <taxon>Bacilli</taxon>
        <taxon>Bacillales</taxon>
        <taxon>Bacillaceae</taxon>
        <taxon>Halalkalibacter</taxon>
    </lineage>
</organism>
<keyword evidence="3" id="KW-0997">Cell inner membrane</keyword>
<dbReference type="PANTHER" id="PTHR33362">
    <property type="entry name" value="SIALIC ACID TRAP TRANSPORTER PERMEASE PROTEIN SIAT-RELATED"/>
    <property type="match status" value="1"/>
</dbReference>
<dbReference type="InterPro" id="IPR010656">
    <property type="entry name" value="DctM"/>
</dbReference>
<keyword evidence="4 7" id="KW-0812">Transmembrane</keyword>
<evidence type="ECO:0000256" key="1">
    <source>
        <dbReference type="ARBA" id="ARBA00004429"/>
    </source>
</evidence>
<feature type="transmembrane region" description="Helical" evidence="7">
    <location>
        <begin position="214"/>
        <end position="234"/>
    </location>
</feature>
<feature type="domain" description="TRAP C4-dicarboxylate transport system permease DctM subunit" evidence="8">
    <location>
        <begin position="7"/>
        <end position="414"/>
    </location>
</feature>
<sequence>MALVVMLILFILLLVLRFPIFIVIGLSSLAYIIISDIPPLLIGQRITTQLTSFSLLAIPFYLLLAAILNSGMATKRLIRFVVSIVGYIRGGLGIANVGISMLFSGISGTAVADTAGLGKTLIPAMKKEGYPSAYAAAITGASSTVGPIIPPSINIIIAGVTAGLSIYELFLAGIIPGILMGIAMMVTAYIIAVKRKFPKSNEFQVAEIWESFKGCIWELGLIVFILYGVLGGLFTPTEAGAMGVFAALVLGFIIRRDVSLRDLYRSCVETAQFTGTVLIIVGFAATYGWIIASERIPQTISESILLITVVPILAILLVNLVLFVVGSVMETIASLVIVLPTLLVLGSSLGIDPIHMTMIVVINLTLGLLTPPIGVVLYIVTSISGDKIGSVIKEVMPFFIANVVVLLLVILFPSLTLWLPELVNR</sequence>
<name>A0A9X2A2Z4_9BACI</name>
<feature type="transmembrane region" description="Helical" evidence="7">
    <location>
        <begin position="270"/>
        <end position="292"/>
    </location>
</feature>
<dbReference type="Pfam" id="PF06808">
    <property type="entry name" value="DctM"/>
    <property type="match status" value="1"/>
</dbReference>
<feature type="transmembrane region" description="Helical" evidence="7">
    <location>
        <begin position="395"/>
        <end position="419"/>
    </location>
</feature>
<feature type="transmembrane region" description="Helical" evidence="7">
    <location>
        <begin position="169"/>
        <end position="193"/>
    </location>
</feature>
<dbReference type="NCBIfam" id="TIGR00786">
    <property type="entry name" value="dctM"/>
    <property type="match status" value="1"/>
</dbReference>
<dbReference type="EMBL" id="JAKRYL010000001">
    <property type="protein sequence ID" value="MCL7745703.1"/>
    <property type="molecule type" value="Genomic_DNA"/>
</dbReference>
<dbReference type="Proteomes" id="UP001139150">
    <property type="component" value="Unassembled WGS sequence"/>
</dbReference>
<feature type="transmembrane region" description="Helical" evidence="7">
    <location>
        <begin position="7"/>
        <end position="34"/>
    </location>
</feature>
<keyword evidence="6 7" id="KW-0472">Membrane</keyword>
<dbReference type="GO" id="GO:0005886">
    <property type="term" value="C:plasma membrane"/>
    <property type="evidence" value="ECO:0007669"/>
    <property type="project" value="UniProtKB-SubCell"/>
</dbReference>
<dbReference type="InterPro" id="IPR004681">
    <property type="entry name" value="TRAP_DctM"/>
</dbReference>
<evidence type="ECO:0000256" key="4">
    <source>
        <dbReference type="ARBA" id="ARBA00022692"/>
    </source>
</evidence>
<feature type="transmembrane region" description="Helical" evidence="7">
    <location>
        <begin position="332"/>
        <end position="351"/>
    </location>
</feature>
<evidence type="ECO:0000256" key="5">
    <source>
        <dbReference type="ARBA" id="ARBA00022989"/>
    </source>
</evidence>
<gene>
    <name evidence="9" type="ORF">MF646_01095</name>
</gene>
<protein>
    <submittedName>
        <fullName evidence="9">TRAP transporter large permease</fullName>
    </submittedName>
</protein>
<comment type="caution">
    <text evidence="9">The sequence shown here is derived from an EMBL/GenBank/DDBJ whole genome shotgun (WGS) entry which is preliminary data.</text>
</comment>
<dbReference type="GO" id="GO:0022857">
    <property type="term" value="F:transmembrane transporter activity"/>
    <property type="evidence" value="ECO:0007669"/>
    <property type="project" value="TreeGrafter"/>
</dbReference>
<comment type="subcellular location">
    <subcellularLocation>
        <location evidence="1">Cell inner membrane</location>
        <topology evidence="1">Multi-pass membrane protein</topology>
    </subcellularLocation>
</comment>
<feature type="transmembrane region" description="Helical" evidence="7">
    <location>
        <begin position="357"/>
        <end position="383"/>
    </location>
</feature>
<keyword evidence="10" id="KW-1185">Reference proteome</keyword>